<dbReference type="Gene3D" id="3.30.465.10">
    <property type="match status" value="1"/>
</dbReference>
<evidence type="ECO:0000313" key="7">
    <source>
        <dbReference type="Proteomes" id="UP000319148"/>
    </source>
</evidence>
<proteinExistence type="inferred from homology"/>
<dbReference type="PANTHER" id="PTHR43716:SF2">
    <property type="entry name" value="BLL6224 PROTEIN"/>
    <property type="match status" value="1"/>
</dbReference>
<dbReference type="FunFam" id="1.10.45.10:FF:000001">
    <property type="entry name" value="D-lactate dehydrogenase mitochondrial"/>
    <property type="match status" value="1"/>
</dbReference>
<dbReference type="Pfam" id="PF01565">
    <property type="entry name" value="FAD_binding_4"/>
    <property type="match status" value="1"/>
</dbReference>
<dbReference type="InterPro" id="IPR016164">
    <property type="entry name" value="FAD-linked_Oxase-like_C"/>
</dbReference>
<dbReference type="InterPro" id="IPR051264">
    <property type="entry name" value="FAD-oxidored/transferase_4"/>
</dbReference>
<gene>
    <name evidence="6" type="ORF">FIV46_15470</name>
</gene>
<dbReference type="RefSeq" id="WP_139941828.1">
    <property type="nucleotide sequence ID" value="NZ_JBHSYP010000005.1"/>
</dbReference>
<dbReference type="Gene3D" id="3.30.70.2740">
    <property type="match status" value="1"/>
</dbReference>
<dbReference type="GO" id="GO:0071949">
    <property type="term" value="F:FAD binding"/>
    <property type="evidence" value="ECO:0007669"/>
    <property type="project" value="InterPro"/>
</dbReference>
<dbReference type="GO" id="GO:0022904">
    <property type="term" value="P:respiratory electron transport chain"/>
    <property type="evidence" value="ECO:0007669"/>
    <property type="project" value="TreeGrafter"/>
</dbReference>
<evidence type="ECO:0000256" key="4">
    <source>
        <dbReference type="ARBA" id="ARBA00022827"/>
    </source>
</evidence>
<comment type="cofactor">
    <cofactor evidence="1">
        <name>FAD</name>
        <dbReference type="ChEBI" id="CHEBI:57692"/>
    </cofactor>
</comment>
<evidence type="ECO:0000313" key="6">
    <source>
        <dbReference type="EMBL" id="TPD57513.1"/>
    </source>
</evidence>
<keyword evidence="7" id="KW-1185">Reference proteome</keyword>
<dbReference type="InterPro" id="IPR016171">
    <property type="entry name" value="Vanillyl_alc_oxidase_C-sub2"/>
</dbReference>
<dbReference type="Proteomes" id="UP000319148">
    <property type="component" value="Unassembled WGS sequence"/>
</dbReference>
<dbReference type="Pfam" id="PF02913">
    <property type="entry name" value="FAD-oxidase_C"/>
    <property type="match status" value="1"/>
</dbReference>
<keyword evidence="4" id="KW-0274">FAD</keyword>
<evidence type="ECO:0000256" key="1">
    <source>
        <dbReference type="ARBA" id="ARBA00001974"/>
    </source>
</evidence>
<dbReference type="Gene3D" id="3.30.43.10">
    <property type="entry name" value="Uridine Diphospho-n-acetylenolpyruvylglucosamine Reductase, domain 2"/>
    <property type="match status" value="1"/>
</dbReference>
<sequence length="476" mass="52049">MTKPDQNHLDNLKSIAGAGGWSDDPDVLAPHLVEWRDLYQGKTPLLLLPDSSEKVAALVKYCHDNRLPLVPQGGNTGLVGGGLPDDSGNEILISLKRLNKVRLRDPLNQTITVEAGVILADLQAMAEEMDLYFPLSLASEGTCQVGGNISSNAGGVGVLKYGNMRDLVLGLEVVLPDGQLWDGLTGLRKDNTGYDLKQLFIGSEGTLGIVTAATLKLYPRPLNTQTALLAIPSPQAAIELLTLARKMSGDLVTAFEIIPRIGLDFLVRHMDATDPMETAYDWHILMECSSSLDRLHLDLENLFQQIMETAMEQELVLDGVIASSEQQRDNLWALRENLSEVQKFEGGSIKHDISVPVSKIPEFLEKATAAVEQAIPGIRPVPFGHIGDGNIHFNLTQPEGADKAAYLDRWEEVNKIVHDIVHGLDGSISAEHGIGRLKVEELTRYKSPLALDLMRKLKKTLDPANILNPGRIVQND</sequence>
<feature type="domain" description="FAD-binding PCMH-type" evidence="5">
    <location>
        <begin position="39"/>
        <end position="220"/>
    </location>
</feature>
<dbReference type="GO" id="GO:0003824">
    <property type="term" value="F:catalytic activity"/>
    <property type="evidence" value="ECO:0007669"/>
    <property type="project" value="InterPro"/>
</dbReference>
<comment type="caution">
    <text evidence="6">The sequence shown here is derived from an EMBL/GenBank/DDBJ whole genome shotgun (WGS) entry which is preliminary data.</text>
</comment>
<name>A0A501PAY3_9PROT</name>
<dbReference type="Gene3D" id="3.30.70.2190">
    <property type="match status" value="1"/>
</dbReference>
<dbReference type="InterPro" id="IPR036318">
    <property type="entry name" value="FAD-bd_PCMH-like_sf"/>
</dbReference>
<dbReference type="InterPro" id="IPR016166">
    <property type="entry name" value="FAD-bd_PCMH"/>
</dbReference>
<accession>A0A501PAY3</accession>
<dbReference type="OrthoDB" id="9809290at2"/>
<keyword evidence="3" id="KW-0285">Flavoprotein</keyword>
<dbReference type="SUPFAM" id="SSF55103">
    <property type="entry name" value="FAD-linked oxidases, C-terminal domain"/>
    <property type="match status" value="1"/>
</dbReference>
<evidence type="ECO:0000259" key="5">
    <source>
        <dbReference type="PROSITE" id="PS51387"/>
    </source>
</evidence>
<dbReference type="EMBL" id="VFIY01000018">
    <property type="protein sequence ID" value="TPD57513.1"/>
    <property type="molecule type" value="Genomic_DNA"/>
</dbReference>
<protein>
    <submittedName>
        <fullName evidence="6">FAD-binding oxidoreductase</fullName>
    </submittedName>
</protein>
<dbReference type="SUPFAM" id="SSF56176">
    <property type="entry name" value="FAD-binding/transporter-associated domain-like"/>
    <property type="match status" value="1"/>
</dbReference>
<evidence type="ECO:0000256" key="2">
    <source>
        <dbReference type="ARBA" id="ARBA00008000"/>
    </source>
</evidence>
<dbReference type="PROSITE" id="PS51387">
    <property type="entry name" value="FAD_PCMH"/>
    <property type="match status" value="1"/>
</dbReference>
<comment type="similarity">
    <text evidence="2">Belongs to the FAD-binding oxidoreductase/transferase type 4 family.</text>
</comment>
<dbReference type="AlphaFoldDB" id="A0A501PAY3"/>
<dbReference type="InterPro" id="IPR006094">
    <property type="entry name" value="Oxid_FAD_bind_N"/>
</dbReference>
<organism evidence="6 7">
    <name type="scientific">Emcibacter nanhaiensis</name>
    <dbReference type="NCBI Taxonomy" id="1505037"/>
    <lineage>
        <taxon>Bacteria</taxon>
        <taxon>Pseudomonadati</taxon>
        <taxon>Pseudomonadota</taxon>
        <taxon>Alphaproteobacteria</taxon>
        <taxon>Emcibacterales</taxon>
        <taxon>Emcibacteraceae</taxon>
        <taxon>Emcibacter</taxon>
    </lineage>
</organism>
<dbReference type="InterPro" id="IPR016169">
    <property type="entry name" value="FAD-bd_PCMH_sub2"/>
</dbReference>
<reference evidence="7" key="1">
    <citation type="submission" date="2019-06" db="EMBL/GenBank/DDBJ databases">
        <title>The complete genome of Emcibacter congregatus ZYLT.</title>
        <authorList>
            <person name="Zhao Z."/>
        </authorList>
    </citation>
    <scope>NUCLEOTIDE SEQUENCE [LARGE SCALE GENOMIC DNA]</scope>
    <source>
        <strain evidence="7">MCCC 1A06723</strain>
    </source>
</reference>
<dbReference type="InterPro" id="IPR016167">
    <property type="entry name" value="FAD-bd_PCMH_sub1"/>
</dbReference>
<dbReference type="PANTHER" id="PTHR43716">
    <property type="entry name" value="D-2-HYDROXYGLUTARATE DEHYDROGENASE, MITOCHONDRIAL"/>
    <property type="match status" value="1"/>
</dbReference>
<dbReference type="InterPro" id="IPR004113">
    <property type="entry name" value="FAD-bd_oxidored_4_C"/>
</dbReference>
<dbReference type="Gene3D" id="1.10.45.10">
    <property type="entry name" value="Vanillyl-alcohol Oxidase, Chain A, domain 4"/>
    <property type="match status" value="1"/>
</dbReference>
<evidence type="ECO:0000256" key="3">
    <source>
        <dbReference type="ARBA" id="ARBA00022630"/>
    </source>
</evidence>